<keyword evidence="2" id="KW-1185">Reference proteome</keyword>
<dbReference type="PANTHER" id="PTHR36849">
    <property type="entry name" value="CYTOPLASMIC PROTEIN-RELATED"/>
    <property type="match status" value="1"/>
</dbReference>
<accession>A0ABV8I985</accession>
<comment type="caution">
    <text evidence="1">The sequence shown here is derived from an EMBL/GenBank/DDBJ whole genome shotgun (WGS) entry which is preliminary data.</text>
</comment>
<dbReference type="PANTHER" id="PTHR36849:SF1">
    <property type="entry name" value="CYTOPLASMIC PROTEIN"/>
    <property type="match status" value="1"/>
</dbReference>
<dbReference type="RefSeq" id="WP_377287984.1">
    <property type="nucleotide sequence ID" value="NZ_JBHSBM010000017.1"/>
</dbReference>
<dbReference type="Pfam" id="PF22752">
    <property type="entry name" value="DUF488-N3i"/>
    <property type="match status" value="1"/>
</dbReference>
<dbReference type="EMBL" id="JBHSBM010000017">
    <property type="protein sequence ID" value="MFC4059577.1"/>
    <property type="molecule type" value="Genomic_DNA"/>
</dbReference>
<proteinExistence type="predicted"/>
<dbReference type="Proteomes" id="UP001595850">
    <property type="component" value="Unassembled WGS sequence"/>
</dbReference>
<reference evidence="2" key="1">
    <citation type="journal article" date="2019" name="Int. J. Syst. Evol. Microbiol.">
        <title>The Global Catalogue of Microorganisms (GCM) 10K type strain sequencing project: providing services to taxonomists for standard genome sequencing and annotation.</title>
        <authorList>
            <consortium name="The Broad Institute Genomics Platform"/>
            <consortium name="The Broad Institute Genome Sequencing Center for Infectious Disease"/>
            <person name="Wu L."/>
            <person name="Ma J."/>
        </authorList>
    </citation>
    <scope>NUCLEOTIDE SEQUENCE [LARGE SCALE GENOMIC DNA]</scope>
    <source>
        <strain evidence="2">TBRC 4489</strain>
    </source>
</reference>
<protein>
    <submittedName>
        <fullName evidence="1">DUF488 domain-containing protein</fullName>
    </submittedName>
</protein>
<evidence type="ECO:0000313" key="1">
    <source>
        <dbReference type="EMBL" id="MFC4059577.1"/>
    </source>
</evidence>
<name>A0ABV8I985_9ACTN</name>
<organism evidence="1 2">
    <name type="scientific">Planomonospora corallina</name>
    <dbReference type="NCBI Taxonomy" id="1806052"/>
    <lineage>
        <taxon>Bacteria</taxon>
        <taxon>Bacillati</taxon>
        <taxon>Actinomycetota</taxon>
        <taxon>Actinomycetes</taxon>
        <taxon>Streptosporangiales</taxon>
        <taxon>Streptosporangiaceae</taxon>
        <taxon>Planomonospora</taxon>
    </lineage>
</organism>
<evidence type="ECO:0000313" key="2">
    <source>
        <dbReference type="Proteomes" id="UP001595850"/>
    </source>
</evidence>
<gene>
    <name evidence="1" type="ORF">ACFOWE_14835</name>
</gene>
<dbReference type="InterPro" id="IPR052552">
    <property type="entry name" value="YeaO-like"/>
</dbReference>
<sequence length="120" mass="13690">MSSRVRLRRVYDPPSTEDGARVLVDRIWPRGLSKQEAHLGLWLKEVAPSSGLRTWYGHAPERFEEFRDRYLDELTDDERGAALGRLRELLRDGTVTLLTSTRDVRHSHAAVLAALLDEPA</sequence>